<comment type="similarity">
    <text evidence="2">Belongs to the NAPRTase family.</text>
</comment>
<dbReference type="GO" id="GO:0016757">
    <property type="term" value="F:glycosyltransferase activity"/>
    <property type="evidence" value="ECO:0007669"/>
    <property type="project" value="UniProtKB-KW"/>
</dbReference>
<dbReference type="OrthoDB" id="371831at2157"/>
<organism evidence="11 12">
    <name type="scientific">Methanospirillum lacunae</name>
    <dbReference type="NCBI Taxonomy" id="668570"/>
    <lineage>
        <taxon>Archaea</taxon>
        <taxon>Methanobacteriati</taxon>
        <taxon>Methanobacteriota</taxon>
        <taxon>Stenosarchaea group</taxon>
        <taxon>Methanomicrobia</taxon>
        <taxon>Methanomicrobiales</taxon>
        <taxon>Methanospirillaceae</taxon>
        <taxon>Methanospirillum</taxon>
    </lineage>
</organism>
<feature type="domain" description="Nicotinate/nicotinamide phosphoribosyltransferase" evidence="9">
    <location>
        <begin position="149"/>
        <end position="314"/>
    </location>
</feature>
<dbReference type="GO" id="GO:0034355">
    <property type="term" value="P:NAD+ biosynthetic process via the salvage pathway"/>
    <property type="evidence" value="ECO:0007669"/>
    <property type="project" value="TreeGrafter"/>
</dbReference>
<dbReference type="EC" id="6.3.4.21" evidence="3"/>
<sequence length="422" mass="46594">MSTALLTDLYELTMAQSYLQHGKTGRAVFSISVRSMPEERNFLVSSGLESLVRCLTTFTFSSDDIAYLRSLERFTDDFLSWLSTFRFSGDVIAVPEGRIVFESEPLVRIEGPLPEIQVFETIALNLIHHQTVIASKAARMMTVSRGHGLVDFGLRRAHGPEGGTYAARATYIVGFLGTSNLEAGNLYGIPVSGTMAHSYVLVFSSEEEAFRSYIKTFPDDPVLLIDTYDTMTGVATAAKLALEGLPVSAVRVDSGDIASIIPQVRKYLDDHNLKNIRIIATGGVDEHDIERWLQAGVPIDSFGVGTKLLTSSDVPFLDMTYKLVEYEGVPKSKTSPGKVTIPGRREIYRHYNEEGVMDHDEIVTEGAGIPGEKLLKTIIRNGKQTGVDISLEGSRERFKEDFARLPAGMKGLSKNRYPVIIR</sequence>
<dbReference type="NCBIfam" id="NF006696">
    <property type="entry name" value="PRK09243.1-3"/>
    <property type="match status" value="1"/>
</dbReference>
<dbReference type="Proteomes" id="UP000245657">
    <property type="component" value="Unassembled WGS sequence"/>
</dbReference>
<keyword evidence="12" id="KW-1185">Reference proteome</keyword>
<dbReference type="InterPro" id="IPR041525">
    <property type="entry name" value="N/Namide_PRibTrfase"/>
</dbReference>
<evidence type="ECO:0000256" key="7">
    <source>
        <dbReference type="ARBA" id="ARBA00022679"/>
    </source>
</evidence>
<evidence type="ECO:0000259" key="10">
    <source>
        <dbReference type="Pfam" id="PF17767"/>
    </source>
</evidence>
<feature type="domain" description="Nicotinate phosphoribosyltransferase N-terminal" evidence="10">
    <location>
        <begin position="5"/>
        <end position="127"/>
    </location>
</feature>
<evidence type="ECO:0000256" key="8">
    <source>
        <dbReference type="ARBA" id="ARBA00048668"/>
    </source>
</evidence>
<dbReference type="InterPro" id="IPR013785">
    <property type="entry name" value="Aldolase_TIM"/>
</dbReference>
<dbReference type="Gene3D" id="3.20.140.10">
    <property type="entry name" value="nicotinate phosphoribosyltransferase"/>
    <property type="match status" value="1"/>
</dbReference>
<dbReference type="RefSeq" id="WP_109969937.1">
    <property type="nucleotide sequence ID" value="NZ_CP176093.1"/>
</dbReference>
<dbReference type="InterPro" id="IPR040727">
    <property type="entry name" value="NAPRTase_N"/>
</dbReference>
<dbReference type="PANTHER" id="PTHR11098">
    <property type="entry name" value="NICOTINATE PHOSPHORIBOSYLTRANSFERASE"/>
    <property type="match status" value="1"/>
</dbReference>
<protein>
    <recommendedName>
        <fullName evidence="3">nicotinate phosphoribosyltransferase</fullName>
        <ecNumber evidence="3">6.3.4.21</ecNumber>
    </recommendedName>
</protein>
<dbReference type="InterPro" id="IPR007229">
    <property type="entry name" value="Nic_PRibTrfase-Fam"/>
</dbReference>
<dbReference type="UniPathway" id="UPA00253">
    <property type="reaction ID" value="UER00457"/>
</dbReference>
<evidence type="ECO:0000256" key="2">
    <source>
        <dbReference type="ARBA" id="ARBA00010897"/>
    </source>
</evidence>
<keyword evidence="7 11" id="KW-0808">Transferase</keyword>
<dbReference type="AlphaFoldDB" id="A0A2V2MVD3"/>
<reference evidence="11 12" key="1">
    <citation type="submission" date="2018-05" db="EMBL/GenBank/DDBJ databases">
        <title>Draft genome of Methanospirillum lacunae Ki8-1.</title>
        <authorList>
            <person name="Dueholm M.S."/>
            <person name="Nielsen P.H."/>
            <person name="Bakmann L.F."/>
            <person name="Otzen D.E."/>
        </authorList>
    </citation>
    <scope>NUCLEOTIDE SEQUENCE [LARGE SCALE GENOMIC DNA]</scope>
    <source>
        <strain evidence="11 12">Ki8-1</strain>
    </source>
</reference>
<evidence type="ECO:0000256" key="3">
    <source>
        <dbReference type="ARBA" id="ARBA00013236"/>
    </source>
</evidence>
<dbReference type="NCBIfam" id="NF009131">
    <property type="entry name" value="PRK12484.1"/>
    <property type="match status" value="1"/>
</dbReference>
<dbReference type="CDD" id="cd01570">
    <property type="entry name" value="NAPRTase_A"/>
    <property type="match status" value="1"/>
</dbReference>
<dbReference type="GO" id="GO:0004516">
    <property type="term" value="F:nicotinate phosphoribosyltransferase activity"/>
    <property type="evidence" value="ECO:0007669"/>
    <property type="project" value="UniProtKB-EC"/>
</dbReference>
<evidence type="ECO:0000259" key="9">
    <source>
        <dbReference type="Pfam" id="PF04095"/>
    </source>
</evidence>
<evidence type="ECO:0000256" key="5">
    <source>
        <dbReference type="ARBA" id="ARBA00022598"/>
    </source>
</evidence>
<keyword evidence="6" id="KW-0662">Pyridine nucleotide biosynthesis</keyword>
<name>A0A2V2MVD3_9EURY</name>
<dbReference type="GO" id="GO:0005829">
    <property type="term" value="C:cytosol"/>
    <property type="evidence" value="ECO:0007669"/>
    <property type="project" value="TreeGrafter"/>
</dbReference>
<dbReference type="GeneID" id="97548292"/>
<keyword evidence="5" id="KW-0436">Ligase</keyword>
<dbReference type="Gene3D" id="3.20.20.70">
    <property type="entry name" value="Aldolase class I"/>
    <property type="match status" value="1"/>
</dbReference>
<dbReference type="PANTHER" id="PTHR11098:SF1">
    <property type="entry name" value="NICOTINATE PHOSPHORIBOSYLTRANSFERASE"/>
    <property type="match status" value="1"/>
</dbReference>
<dbReference type="SUPFAM" id="SSF54675">
    <property type="entry name" value="Nicotinate/Quinolinate PRTase N-terminal domain-like"/>
    <property type="match status" value="1"/>
</dbReference>
<keyword evidence="4" id="KW-0597">Phosphoprotein</keyword>
<dbReference type="Pfam" id="PF04095">
    <property type="entry name" value="NAPRTase"/>
    <property type="match status" value="1"/>
</dbReference>
<dbReference type="SUPFAM" id="SSF51690">
    <property type="entry name" value="Nicotinate/Quinolinate PRTase C-terminal domain-like"/>
    <property type="match status" value="1"/>
</dbReference>
<dbReference type="NCBIfam" id="TIGR01513">
    <property type="entry name" value="NAPRTase_put"/>
    <property type="match status" value="1"/>
</dbReference>
<evidence type="ECO:0000256" key="6">
    <source>
        <dbReference type="ARBA" id="ARBA00022642"/>
    </source>
</evidence>
<evidence type="ECO:0000313" key="11">
    <source>
        <dbReference type="EMBL" id="PWR70175.1"/>
    </source>
</evidence>
<comment type="catalytic activity">
    <reaction evidence="8">
        <text>5-phospho-alpha-D-ribose 1-diphosphate + nicotinate + ATP + H2O = nicotinate beta-D-ribonucleotide + ADP + phosphate + diphosphate</text>
        <dbReference type="Rhea" id="RHEA:36163"/>
        <dbReference type="ChEBI" id="CHEBI:15377"/>
        <dbReference type="ChEBI" id="CHEBI:30616"/>
        <dbReference type="ChEBI" id="CHEBI:32544"/>
        <dbReference type="ChEBI" id="CHEBI:33019"/>
        <dbReference type="ChEBI" id="CHEBI:43474"/>
        <dbReference type="ChEBI" id="CHEBI:57502"/>
        <dbReference type="ChEBI" id="CHEBI:58017"/>
        <dbReference type="ChEBI" id="CHEBI:456216"/>
        <dbReference type="EC" id="6.3.4.21"/>
    </reaction>
</comment>
<gene>
    <name evidence="11" type="ORF">DK846_15675</name>
</gene>
<evidence type="ECO:0000256" key="1">
    <source>
        <dbReference type="ARBA" id="ARBA00004952"/>
    </source>
</evidence>
<comment type="caution">
    <text evidence="11">The sequence shown here is derived from an EMBL/GenBank/DDBJ whole genome shotgun (WGS) entry which is preliminary data.</text>
</comment>
<proteinExistence type="inferred from homology"/>
<comment type="pathway">
    <text evidence="1">Cofactor biosynthesis; NAD(+) biosynthesis; nicotinate D-ribonucleotide from nicotinate: step 1/1.</text>
</comment>
<dbReference type="PIRSF" id="PIRSF000484">
    <property type="entry name" value="NAPRT"/>
    <property type="match status" value="1"/>
</dbReference>
<evidence type="ECO:0000256" key="4">
    <source>
        <dbReference type="ARBA" id="ARBA00022553"/>
    </source>
</evidence>
<dbReference type="Pfam" id="PF17767">
    <property type="entry name" value="NAPRTase_N"/>
    <property type="match status" value="1"/>
</dbReference>
<accession>A0A2V2MVD3</accession>
<dbReference type="InterPro" id="IPR006405">
    <property type="entry name" value="Nic_PRibTrfase_pncB"/>
</dbReference>
<dbReference type="EMBL" id="QGMY01000016">
    <property type="protein sequence ID" value="PWR70175.1"/>
    <property type="molecule type" value="Genomic_DNA"/>
</dbReference>
<dbReference type="InterPro" id="IPR036068">
    <property type="entry name" value="Nicotinate_pribotase-like_C"/>
</dbReference>
<keyword evidence="11" id="KW-0328">Glycosyltransferase</keyword>
<evidence type="ECO:0000313" key="12">
    <source>
        <dbReference type="Proteomes" id="UP000245657"/>
    </source>
</evidence>